<reference evidence="5" key="2">
    <citation type="journal article" date="2020" name="Microbiol. Resour. Announc.">
        <title>Complete Genome Sequence of Faecalibacillus intestinalis JCM 34082, Isolated from Feces from a Healthy Japanese Female.</title>
        <authorList>
            <person name="Sakamoto M."/>
            <person name="Ikeyama N."/>
            <person name="Toyoda A."/>
            <person name="Murakami T."/>
            <person name="Mori H."/>
            <person name="Ohkuma M."/>
        </authorList>
    </citation>
    <scope>NUCLEOTIDE SEQUENCE</scope>
    <source>
        <strain evidence="5">14EGH31</strain>
    </source>
</reference>
<dbReference type="EMBL" id="AP024085">
    <property type="protein sequence ID" value="BCL58307.1"/>
    <property type="molecule type" value="Genomic_DNA"/>
</dbReference>
<keyword evidence="3" id="KW-0804">Transcription</keyword>
<dbReference type="Proteomes" id="UP001204814">
    <property type="component" value="Unassembled WGS sequence"/>
</dbReference>
<feature type="domain" description="HTH marR-type" evidence="4">
    <location>
        <begin position="1"/>
        <end position="139"/>
    </location>
</feature>
<evidence type="ECO:0000313" key="5">
    <source>
        <dbReference type="EMBL" id="BCL58307.1"/>
    </source>
</evidence>
<evidence type="ECO:0000313" key="8">
    <source>
        <dbReference type="Proteomes" id="UP000240974"/>
    </source>
</evidence>
<evidence type="ECO:0000313" key="7">
    <source>
        <dbReference type="EMBL" id="PST43151.1"/>
    </source>
</evidence>
<dbReference type="InterPro" id="IPR036388">
    <property type="entry name" value="WH-like_DNA-bd_sf"/>
</dbReference>
<evidence type="ECO:0000256" key="2">
    <source>
        <dbReference type="ARBA" id="ARBA00023125"/>
    </source>
</evidence>
<evidence type="ECO:0000256" key="1">
    <source>
        <dbReference type="ARBA" id="ARBA00023015"/>
    </source>
</evidence>
<evidence type="ECO:0000313" key="6">
    <source>
        <dbReference type="EMBL" id="MCQ5060961.1"/>
    </source>
</evidence>
<protein>
    <submittedName>
        <fullName evidence="7">MarR family transcriptional regulator</fullName>
    </submittedName>
</protein>
<evidence type="ECO:0000259" key="4">
    <source>
        <dbReference type="PROSITE" id="PS50995"/>
    </source>
</evidence>
<dbReference type="Proteomes" id="UP000240974">
    <property type="component" value="Unassembled WGS sequence"/>
</dbReference>
<reference evidence="7 8" key="1">
    <citation type="journal article" date="2019" name="Int. J. Syst. Evol. Microbiol.">
        <title>Faecalibacillus intestinalis gen. nov., sp. nov. and Faecalibacillus faecis sp. nov., isolated from human faeces.</title>
        <authorList>
            <person name="Seo B."/>
            <person name="Jeon K."/>
            <person name="Baek I."/>
            <person name="Lee Y.M."/>
            <person name="Baek K."/>
            <person name="Ko G."/>
        </authorList>
    </citation>
    <scope>NUCLEOTIDE SEQUENCE [LARGE SCALE GENOMIC DNA]</scope>
    <source>
        <strain evidence="7 8">SNUG30099</strain>
    </source>
</reference>
<name>A0A2T3G6S4_9FIRM</name>
<dbReference type="PANTHER" id="PTHR42756:SF1">
    <property type="entry name" value="TRANSCRIPTIONAL REPRESSOR OF EMRAB OPERON"/>
    <property type="match status" value="1"/>
</dbReference>
<dbReference type="SMART" id="SM00347">
    <property type="entry name" value="HTH_MARR"/>
    <property type="match status" value="1"/>
</dbReference>
<dbReference type="InterPro" id="IPR000835">
    <property type="entry name" value="HTH_MarR-typ"/>
</dbReference>
<dbReference type="GeneID" id="70580459"/>
<dbReference type="PROSITE" id="PS50995">
    <property type="entry name" value="HTH_MARR_2"/>
    <property type="match status" value="1"/>
</dbReference>
<gene>
    <name evidence="7" type="ORF">C7U54_00090</name>
    <name evidence="5" type="ORF">Fi14EGH31_20190</name>
    <name evidence="6" type="ORF">NE542_03805</name>
</gene>
<dbReference type="Pfam" id="PF01047">
    <property type="entry name" value="MarR"/>
    <property type="match status" value="1"/>
</dbReference>
<proteinExistence type="predicted"/>
<dbReference type="RefSeq" id="WP_022002967.1">
    <property type="nucleotide sequence ID" value="NZ_AP024085.1"/>
</dbReference>
<dbReference type="PANTHER" id="PTHR42756">
    <property type="entry name" value="TRANSCRIPTIONAL REGULATOR, MARR"/>
    <property type="match status" value="1"/>
</dbReference>
<keyword evidence="2" id="KW-0238">DNA-binding</keyword>
<dbReference type="Gene3D" id="1.10.10.10">
    <property type="entry name" value="Winged helix-like DNA-binding domain superfamily/Winged helix DNA-binding domain"/>
    <property type="match status" value="1"/>
</dbReference>
<evidence type="ECO:0000313" key="9">
    <source>
        <dbReference type="Proteomes" id="UP000593842"/>
    </source>
</evidence>
<dbReference type="AlphaFoldDB" id="A0A2T3G6S4"/>
<dbReference type="GO" id="GO:0003677">
    <property type="term" value="F:DNA binding"/>
    <property type="evidence" value="ECO:0007669"/>
    <property type="project" value="UniProtKB-KW"/>
</dbReference>
<dbReference type="GO" id="GO:0003700">
    <property type="term" value="F:DNA-binding transcription factor activity"/>
    <property type="evidence" value="ECO:0007669"/>
    <property type="project" value="InterPro"/>
</dbReference>
<dbReference type="KEGG" id="fit:Fi14EGH31_20190"/>
<sequence>MIQRVDTIETVVDVFNIAMDIQELYLKQGPFKQLSMSEMHVLEAVDKESSPSMSAVANHLNVTLGTLTTAVKKIVEKGFLIKEKSTQDQRIYYLRLTNQGKEALKVHEQFHHELDSIYRNRIPDERVEWVFSTLSDIYKDLVVYRNELLRRKDQNK</sequence>
<organism evidence="7 8">
    <name type="scientific">Faecalibacillus intestinalis</name>
    <dbReference type="NCBI Taxonomy" id="1982626"/>
    <lineage>
        <taxon>Bacteria</taxon>
        <taxon>Bacillati</taxon>
        <taxon>Bacillota</taxon>
        <taxon>Erysipelotrichia</taxon>
        <taxon>Erysipelotrichales</taxon>
        <taxon>Coprobacillaceae</taxon>
        <taxon>Faecalibacillus</taxon>
    </lineage>
</organism>
<dbReference type="SUPFAM" id="SSF46785">
    <property type="entry name" value="Winged helix' DNA-binding domain"/>
    <property type="match status" value="1"/>
</dbReference>
<dbReference type="InterPro" id="IPR036390">
    <property type="entry name" value="WH_DNA-bd_sf"/>
</dbReference>
<keyword evidence="1" id="KW-0805">Transcription regulation</keyword>
<evidence type="ECO:0000256" key="3">
    <source>
        <dbReference type="ARBA" id="ARBA00023163"/>
    </source>
</evidence>
<reference evidence="9" key="3">
    <citation type="submission" date="2020-09" db="EMBL/GenBank/DDBJ databases">
        <title>Complete genome sequencing of Faecalibacillus intestinalis strain 14EGH31.</title>
        <authorList>
            <person name="Sakamoto M."/>
            <person name="Murakami T."/>
            <person name="Mori H."/>
        </authorList>
    </citation>
    <scope>NUCLEOTIDE SEQUENCE [LARGE SCALE GENOMIC DNA]</scope>
    <source>
        <strain evidence="9">14EGH31</strain>
    </source>
</reference>
<dbReference type="EMBL" id="PYLQ01000001">
    <property type="protein sequence ID" value="PST43151.1"/>
    <property type="molecule type" value="Genomic_DNA"/>
</dbReference>
<accession>A0A2T3G6S4</accession>
<dbReference type="EMBL" id="JANGBO010000002">
    <property type="protein sequence ID" value="MCQ5060961.1"/>
    <property type="molecule type" value="Genomic_DNA"/>
</dbReference>
<reference evidence="6" key="4">
    <citation type="submission" date="2022-06" db="EMBL/GenBank/DDBJ databases">
        <title>Isolation of gut microbiota from human fecal samples.</title>
        <authorList>
            <person name="Pamer E.G."/>
            <person name="Barat B."/>
            <person name="Waligurski E."/>
            <person name="Medina S."/>
            <person name="Paddock L."/>
            <person name="Mostad J."/>
        </authorList>
    </citation>
    <scope>NUCLEOTIDE SEQUENCE</scope>
    <source>
        <strain evidence="6">DFI.6.24</strain>
    </source>
</reference>
<dbReference type="Proteomes" id="UP000593842">
    <property type="component" value="Chromosome"/>
</dbReference>
<keyword evidence="8" id="KW-1185">Reference proteome</keyword>